<keyword evidence="5 8" id="KW-0328">Glycosyltransferase</keyword>
<evidence type="ECO:0000256" key="1">
    <source>
        <dbReference type="ARBA" id="ARBA00001478"/>
    </source>
</evidence>
<dbReference type="EMBL" id="FNSD01000001">
    <property type="protein sequence ID" value="SEB44051.1"/>
    <property type="molecule type" value="Genomic_DNA"/>
</dbReference>
<keyword evidence="7 8" id="KW-0320">Glycogen biosynthesis</keyword>
<evidence type="ECO:0000313" key="11">
    <source>
        <dbReference type="EMBL" id="SEB44051.1"/>
    </source>
</evidence>
<evidence type="ECO:0000256" key="5">
    <source>
        <dbReference type="ARBA" id="ARBA00022676"/>
    </source>
</evidence>
<feature type="domain" description="Glycosyl transferase family 1" evidence="9">
    <location>
        <begin position="296"/>
        <end position="441"/>
    </location>
</feature>
<dbReference type="UniPathway" id="UPA00164"/>
<evidence type="ECO:0000256" key="2">
    <source>
        <dbReference type="ARBA" id="ARBA00002764"/>
    </source>
</evidence>
<evidence type="ECO:0000256" key="7">
    <source>
        <dbReference type="ARBA" id="ARBA00023056"/>
    </source>
</evidence>
<organism evidence="11 12">
    <name type="scientific">Terriglobus roseus</name>
    <dbReference type="NCBI Taxonomy" id="392734"/>
    <lineage>
        <taxon>Bacteria</taxon>
        <taxon>Pseudomonadati</taxon>
        <taxon>Acidobacteriota</taxon>
        <taxon>Terriglobia</taxon>
        <taxon>Terriglobales</taxon>
        <taxon>Acidobacteriaceae</taxon>
        <taxon>Terriglobus</taxon>
    </lineage>
</organism>
<dbReference type="NCBIfam" id="TIGR02095">
    <property type="entry name" value="glgA"/>
    <property type="match status" value="1"/>
</dbReference>
<dbReference type="PANTHER" id="PTHR45825:SF11">
    <property type="entry name" value="ALPHA AMYLASE DOMAIN-CONTAINING PROTEIN"/>
    <property type="match status" value="1"/>
</dbReference>
<dbReference type="InterPro" id="IPR011835">
    <property type="entry name" value="GS/SS"/>
</dbReference>
<keyword evidence="6 8" id="KW-0808">Transferase</keyword>
<dbReference type="InterPro" id="IPR001296">
    <property type="entry name" value="Glyco_trans_1"/>
</dbReference>
<dbReference type="OrthoDB" id="9808590at2"/>
<protein>
    <recommendedName>
        <fullName evidence="8">Glycogen synthase</fullName>
        <ecNumber evidence="8">2.4.1.21</ecNumber>
    </recommendedName>
    <alternativeName>
        <fullName evidence="8">Starch [bacterial glycogen] synthase</fullName>
    </alternativeName>
</protein>
<dbReference type="GO" id="GO:0004373">
    <property type="term" value="F:alpha-1,4-glucan glucosyltransferase (UDP-glucose donor) activity"/>
    <property type="evidence" value="ECO:0007669"/>
    <property type="project" value="InterPro"/>
</dbReference>
<proteinExistence type="inferred from homology"/>
<evidence type="ECO:0000259" key="9">
    <source>
        <dbReference type="Pfam" id="PF00534"/>
    </source>
</evidence>
<dbReference type="Pfam" id="PF00534">
    <property type="entry name" value="Glycos_transf_1"/>
    <property type="match status" value="1"/>
</dbReference>
<dbReference type="AlphaFoldDB" id="A0A1H4JCX0"/>
<dbReference type="EC" id="2.4.1.21" evidence="8"/>
<dbReference type="Proteomes" id="UP000182409">
    <property type="component" value="Unassembled WGS sequence"/>
</dbReference>
<gene>
    <name evidence="8" type="primary">glgA</name>
    <name evidence="11" type="ORF">SAMN05443244_0528</name>
</gene>
<dbReference type="GO" id="GO:0009011">
    <property type="term" value="F:alpha-1,4-glucan glucosyltransferase (ADP-glucose donor) activity"/>
    <property type="evidence" value="ECO:0007669"/>
    <property type="project" value="UniProtKB-UniRule"/>
</dbReference>
<accession>A0A1H4JCX0</accession>
<evidence type="ECO:0000256" key="6">
    <source>
        <dbReference type="ARBA" id="ARBA00022679"/>
    </source>
</evidence>
<dbReference type="RefSeq" id="WP_074652216.1">
    <property type="nucleotide sequence ID" value="NZ_FNSD01000001.1"/>
</dbReference>
<dbReference type="PANTHER" id="PTHR45825">
    <property type="entry name" value="GRANULE-BOUND STARCH SYNTHASE 1, CHLOROPLASTIC/AMYLOPLASTIC"/>
    <property type="match status" value="1"/>
</dbReference>
<dbReference type="Gene3D" id="3.40.50.2000">
    <property type="entry name" value="Glycogen Phosphorylase B"/>
    <property type="match status" value="2"/>
</dbReference>
<dbReference type="HAMAP" id="MF_00484">
    <property type="entry name" value="Glycogen_synth"/>
    <property type="match status" value="1"/>
</dbReference>
<dbReference type="GO" id="GO:0005978">
    <property type="term" value="P:glycogen biosynthetic process"/>
    <property type="evidence" value="ECO:0007669"/>
    <property type="project" value="UniProtKB-UniRule"/>
</dbReference>
<name>A0A1H4JCX0_9BACT</name>
<dbReference type="SUPFAM" id="SSF53756">
    <property type="entry name" value="UDP-Glycosyltransferase/glycogen phosphorylase"/>
    <property type="match status" value="1"/>
</dbReference>
<comment type="function">
    <text evidence="2 8">Synthesizes alpha-1,4-glucan chains using ADP-glucose.</text>
</comment>
<comment type="similarity">
    <text evidence="4 8">Belongs to the glycosyltransferase 1 family. Bacterial/plant glycogen synthase subfamily.</text>
</comment>
<feature type="domain" description="Starch synthase catalytic" evidence="10">
    <location>
        <begin position="2"/>
        <end position="240"/>
    </location>
</feature>
<dbReference type="CDD" id="cd03791">
    <property type="entry name" value="GT5_Glycogen_synthase_DULL1-like"/>
    <property type="match status" value="1"/>
</dbReference>
<comment type="pathway">
    <text evidence="3 8">Glycan biosynthesis; glycogen biosynthesis.</text>
</comment>
<evidence type="ECO:0000256" key="3">
    <source>
        <dbReference type="ARBA" id="ARBA00004964"/>
    </source>
</evidence>
<reference evidence="11 12" key="1">
    <citation type="submission" date="2016-10" db="EMBL/GenBank/DDBJ databases">
        <authorList>
            <person name="de Groot N.N."/>
        </authorList>
    </citation>
    <scope>NUCLEOTIDE SEQUENCE [LARGE SCALE GENOMIC DNA]</scope>
    <source>
        <strain evidence="11 12">AB35.6</strain>
    </source>
</reference>
<dbReference type="Pfam" id="PF08323">
    <property type="entry name" value="Glyco_transf_5"/>
    <property type="match status" value="1"/>
</dbReference>
<evidence type="ECO:0000256" key="4">
    <source>
        <dbReference type="ARBA" id="ARBA00010281"/>
    </source>
</evidence>
<evidence type="ECO:0000256" key="8">
    <source>
        <dbReference type="HAMAP-Rule" id="MF_00484"/>
    </source>
</evidence>
<dbReference type="NCBIfam" id="NF001899">
    <property type="entry name" value="PRK00654.1-2"/>
    <property type="match status" value="1"/>
</dbReference>
<sequence length="484" mass="55181">MHIVFAASECVPWAKTGGLADVVGALPPVLVRMGHRVTTFVPYYRQVARKLPDLPTVLPSITIPFPTYQRYVRVLDGGVHDGVQVYFLDCPEMFDRESFYATPSGDYMDNWERFALFSRAVIEASKILGVPDVFHAHDWQTALIPIYLRSIYFFDPVLRKVPSVFTIHNAGYQGWFPSDTMPRLMLPWDMFTFEKLEAFDSVNLLKGGLVYADALTTVSKRYAEEIQTSEFGNGLDDIFRRRSGDLFGILNGVDYAEWDPLHDAHIAAHYCADNLKGKKECRRDLLHAFGLDHVEDTTAVLGIVSRFATQKGFDLLAGILHELVKDDIVLIALGTGEEYYERLLSELASKYPDKVRVDIRYDNTTAHKVEAGSDIFLMPSRYEPSGLNQMYSLRYGTVPVVRSTGGLEDTIVELHEGQGNGFKFHGYNQWDFLDAIRRAVATFQNKEQWEGMMKRGMEQDFSWNKPAEEYLKVYQRVIEARAWS</sequence>
<evidence type="ECO:0000313" key="12">
    <source>
        <dbReference type="Proteomes" id="UP000182409"/>
    </source>
</evidence>
<evidence type="ECO:0000259" key="10">
    <source>
        <dbReference type="Pfam" id="PF08323"/>
    </source>
</evidence>
<feature type="binding site" evidence="8">
    <location>
        <position position="15"/>
    </location>
    <ligand>
        <name>ADP-alpha-D-glucose</name>
        <dbReference type="ChEBI" id="CHEBI:57498"/>
    </ligand>
</feature>
<dbReference type="InterPro" id="IPR013534">
    <property type="entry name" value="Starch_synth_cat_dom"/>
</dbReference>
<comment type="catalytic activity">
    <reaction evidence="1 8">
        <text>[(1-&gt;4)-alpha-D-glucosyl](n) + ADP-alpha-D-glucose = [(1-&gt;4)-alpha-D-glucosyl](n+1) + ADP + H(+)</text>
        <dbReference type="Rhea" id="RHEA:18189"/>
        <dbReference type="Rhea" id="RHEA-COMP:9584"/>
        <dbReference type="Rhea" id="RHEA-COMP:9587"/>
        <dbReference type="ChEBI" id="CHEBI:15378"/>
        <dbReference type="ChEBI" id="CHEBI:15444"/>
        <dbReference type="ChEBI" id="CHEBI:57498"/>
        <dbReference type="ChEBI" id="CHEBI:456216"/>
        <dbReference type="EC" id="2.4.1.21"/>
    </reaction>
</comment>